<comment type="caution">
    <text evidence="1">The sequence shown here is derived from an EMBL/GenBank/DDBJ whole genome shotgun (WGS) entry which is preliminary data.</text>
</comment>
<evidence type="ECO:0000313" key="1">
    <source>
        <dbReference type="EMBL" id="MDP4536545.1"/>
    </source>
</evidence>
<dbReference type="EMBL" id="JAUZVZ010000012">
    <property type="protein sequence ID" value="MDP4536545.1"/>
    <property type="molecule type" value="Genomic_DNA"/>
</dbReference>
<protein>
    <submittedName>
        <fullName evidence="1">Damage-inducible protein J</fullName>
    </submittedName>
</protein>
<organism evidence="1 2">
    <name type="scientific">Alkalimonas collagenimarina</name>
    <dbReference type="NCBI Taxonomy" id="400390"/>
    <lineage>
        <taxon>Bacteria</taxon>
        <taxon>Pseudomonadati</taxon>
        <taxon>Pseudomonadota</taxon>
        <taxon>Gammaproteobacteria</taxon>
        <taxon>Alkalimonas</taxon>
    </lineage>
</organism>
<keyword evidence="2" id="KW-1185">Reference proteome</keyword>
<dbReference type="RefSeq" id="WP_305893808.1">
    <property type="nucleotide sequence ID" value="NZ_JAUZVZ010000012.1"/>
</dbReference>
<evidence type="ECO:0000313" key="2">
    <source>
        <dbReference type="Proteomes" id="UP001231616"/>
    </source>
</evidence>
<proteinExistence type="predicted"/>
<accession>A0ABT9H0V4</accession>
<dbReference type="Proteomes" id="UP001231616">
    <property type="component" value="Unassembled WGS sequence"/>
</dbReference>
<reference evidence="1 2" key="1">
    <citation type="submission" date="2023-08" db="EMBL/GenBank/DDBJ databases">
        <authorList>
            <person name="Joshi A."/>
            <person name="Thite S."/>
        </authorList>
    </citation>
    <scope>NUCLEOTIDE SEQUENCE [LARGE SCALE GENOMIC DNA]</scope>
    <source>
        <strain evidence="1 2">AC40</strain>
    </source>
</reference>
<sequence>MDTRIQFRMDEDTKCLAQQCQALSHDALLTKQVTQAFEKVDSGKAIFVEHNVAKTRMAERKATIRNRSLA</sequence>
<gene>
    <name evidence="1" type="ORF">Q3O60_10125</name>
</gene>
<name>A0ABT9H0V4_9GAMM</name>